<evidence type="ECO:0000256" key="10">
    <source>
        <dbReference type="PROSITE-ProRule" id="PRU01379"/>
    </source>
</evidence>
<keyword evidence="6 11" id="KW-0732">Signal</keyword>
<dbReference type="GO" id="GO:0004181">
    <property type="term" value="F:metallocarboxypeptidase activity"/>
    <property type="evidence" value="ECO:0007669"/>
    <property type="project" value="InterPro"/>
</dbReference>
<evidence type="ECO:0000256" key="5">
    <source>
        <dbReference type="ARBA" id="ARBA00022670"/>
    </source>
</evidence>
<keyword evidence="4" id="KW-0964">Secreted</keyword>
<proteinExistence type="inferred from homology"/>
<comment type="cofactor">
    <cofactor evidence="1">
        <name>Zn(2+)</name>
        <dbReference type="ChEBI" id="CHEBI:29105"/>
    </cofactor>
</comment>
<dbReference type="Pfam" id="PF00246">
    <property type="entry name" value="Peptidase_M14"/>
    <property type="match status" value="1"/>
</dbReference>
<protein>
    <submittedName>
        <fullName evidence="13">Zinc carboxypeptidase</fullName>
    </submittedName>
</protein>
<dbReference type="PANTHER" id="PTHR11705:SF83">
    <property type="entry name" value="INACTIVE METALLOCARBOXYPEPTIDASE ECM14"/>
    <property type="match status" value="1"/>
</dbReference>
<dbReference type="RefSeq" id="WP_078817201.1">
    <property type="nucleotide sequence ID" value="NZ_FUYJ01000002.1"/>
</dbReference>
<gene>
    <name evidence="13" type="ORF">SAMN04244570_1589</name>
</gene>
<dbReference type="PANTHER" id="PTHR11705">
    <property type="entry name" value="PROTEASE FAMILY M14 CARBOXYPEPTIDASE A,B"/>
    <property type="match status" value="1"/>
</dbReference>
<sequence length="560" mass="62065">MLKRKLVIPAILATIVAAPTYSSAATAEHSLPPAAGQTNSSHMSYSPGTHYEQSLKVLELYKEPEMELVTPGLKKDKWMTTNPDMMRYLQDIVDNNPSASMEIAGHSLEGVELPMLIFTTTSGKDSAEFKSKPTVWLQGHVHGNEPAGGESMLVMANELANGNLGKEVLDKINVVIYPRINPDGAEYFQRQTALPLDANRDHVKLELPETQAVHKGMNQFQPEVVVDAHEYGLSDSTFKQFGEQGSIKYHDILLLSGKNLNIPEQIRKQSDDLFGKNVFQALERTGYSSREYFTNSSKDGHVTLDEGGAEARIGRNANGLQPSFSFLVESRGIGIGKENFVRRVASQVETHSSILRTTAENAESVKKMVQDARDEIVEKGKTVSEKDTLILRSDRTEVKNQTLEVVDVATGTVKEIPVGYNSATNGIATLERVRPTAYILPPAYHHIADKLKIQGATVKKTKNAQELEVESYIVTDKKVDTSYYEGHMRANIEAQLSKKRVFFPAGSYVISMAQPTANLVALSLEPESVDSYVTFNFIPVNVKDEVPVYRYMKELDLVLE</sequence>
<evidence type="ECO:0000256" key="1">
    <source>
        <dbReference type="ARBA" id="ARBA00001947"/>
    </source>
</evidence>
<feature type="active site" description="Proton donor/acceptor" evidence="10">
    <location>
        <position position="329"/>
    </location>
</feature>
<dbReference type="EMBL" id="FUYJ01000002">
    <property type="protein sequence ID" value="SKA95271.1"/>
    <property type="molecule type" value="Genomic_DNA"/>
</dbReference>
<dbReference type="Proteomes" id="UP000190042">
    <property type="component" value="Unassembled WGS sequence"/>
</dbReference>
<evidence type="ECO:0000256" key="8">
    <source>
        <dbReference type="ARBA" id="ARBA00023026"/>
    </source>
</evidence>
<dbReference type="GO" id="GO:0005615">
    <property type="term" value="C:extracellular space"/>
    <property type="evidence" value="ECO:0007669"/>
    <property type="project" value="TreeGrafter"/>
</dbReference>
<feature type="domain" description="Peptidase M14" evidence="12">
    <location>
        <begin position="78"/>
        <end position="372"/>
    </location>
</feature>
<dbReference type="SUPFAM" id="SSF53187">
    <property type="entry name" value="Zn-dependent exopeptidases"/>
    <property type="match status" value="1"/>
</dbReference>
<keyword evidence="13" id="KW-0121">Carboxypeptidase</keyword>
<dbReference type="Gene3D" id="3.40.630.10">
    <property type="entry name" value="Zn peptidases"/>
    <property type="match status" value="1"/>
</dbReference>
<dbReference type="GO" id="GO:0006508">
    <property type="term" value="P:proteolysis"/>
    <property type="evidence" value="ECO:0007669"/>
    <property type="project" value="UniProtKB-KW"/>
</dbReference>
<feature type="chain" id="PRO_5012142901" evidence="11">
    <location>
        <begin position="25"/>
        <end position="560"/>
    </location>
</feature>
<dbReference type="PROSITE" id="PS52035">
    <property type="entry name" value="PEPTIDASE_M14"/>
    <property type="match status" value="1"/>
</dbReference>
<organism evidence="13 14">
    <name type="scientific">Sporosarcina newyorkensis</name>
    <dbReference type="NCBI Taxonomy" id="759851"/>
    <lineage>
        <taxon>Bacteria</taxon>
        <taxon>Bacillati</taxon>
        <taxon>Bacillota</taxon>
        <taxon>Bacilli</taxon>
        <taxon>Bacillales</taxon>
        <taxon>Caryophanaceae</taxon>
        <taxon>Sporosarcina</taxon>
    </lineage>
</organism>
<dbReference type="SMART" id="SM00631">
    <property type="entry name" value="Zn_pept"/>
    <property type="match status" value="1"/>
</dbReference>
<evidence type="ECO:0000256" key="2">
    <source>
        <dbReference type="ARBA" id="ARBA00004613"/>
    </source>
</evidence>
<keyword evidence="9" id="KW-0325">Glycoprotein</keyword>
<dbReference type="AlphaFoldDB" id="A0A1T4Y1R9"/>
<comment type="similarity">
    <text evidence="3 10">Belongs to the peptidase M14 family.</text>
</comment>
<evidence type="ECO:0000313" key="14">
    <source>
        <dbReference type="Proteomes" id="UP000190042"/>
    </source>
</evidence>
<evidence type="ECO:0000256" key="11">
    <source>
        <dbReference type="SAM" id="SignalP"/>
    </source>
</evidence>
<keyword evidence="8" id="KW-0843">Virulence</keyword>
<keyword evidence="5" id="KW-0645">Protease</keyword>
<dbReference type="GO" id="GO:0008270">
    <property type="term" value="F:zinc ion binding"/>
    <property type="evidence" value="ECO:0007669"/>
    <property type="project" value="InterPro"/>
</dbReference>
<keyword evidence="7" id="KW-0378">Hydrolase</keyword>
<evidence type="ECO:0000313" key="13">
    <source>
        <dbReference type="EMBL" id="SKA95271.1"/>
    </source>
</evidence>
<evidence type="ECO:0000256" key="6">
    <source>
        <dbReference type="ARBA" id="ARBA00022729"/>
    </source>
</evidence>
<evidence type="ECO:0000256" key="3">
    <source>
        <dbReference type="ARBA" id="ARBA00005988"/>
    </source>
</evidence>
<feature type="signal peptide" evidence="11">
    <location>
        <begin position="1"/>
        <end position="24"/>
    </location>
</feature>
<evidence type="ECO:0000259" key="12">
    <source>
        <dbReference type="PROSITE" id="PS52035"/>
    </source>
</evidence>
<keyword evidence="14" id="KW-1185">Reference proteome</keyword>
<evidence type="ECO:0000256" key="7">
    <source>
        <dbReference type="ARBA" id="ARBA00022801"/>
    </source>
</evidence>
<accession>A0A1T4Y1R9</accession>
<reference evidence="14" key="1">
    <citation type="submission" date="2017-02" db="EMBL/GenBank/DDBJ databases">
        <authorList>
            <person name="Varghese N."/>
            <person name="Submissions S."/>
        </authorList>
    </citation>
    <scope>NUCLEOTIDE SEQUENCE [LARGE SCALE GENOMIC DNA]</scope>
    <source>
        <strain evidence="14">DSM 23966</strain>
    </source>
</reference>
<evidence type="ECO:0000256" key="9">
    <source>
        <dbReference type="ARBA" id="ARBA00023180"/>
    </source>
</evidence>
<comment type="subcellular location">
    <subcellularLocation>
        <location evidence="2">Secreted</location>
    </subcellularLocation>
</comment>
<evidence type="ECO:0000256" key="4">
    <source>
        <dbReference type="ARBA" id="ARBA00022525"/>
    </source>
</evidence>
<dbReference type="CDD" id="cd06242">
    <property type="entry name" value="M14-like"/>
    <property type="match status" value="1"/>
</dbReference>
<dbReference type="InterPro" id="IPR000834">
    <property type="entry name" value="Peptidase_M14"/>
</dbReference>
<name>A0A1T4Y1R9_9BACL</name>